<evidence type="ECO:0000313" key="9">
    <source>
        <dbReference type="EMBL" id="AEI49165.1"/>
    </source>
</evidence>
<feature type="domain" description="Exo-beta-D-glucosaminidase Ig-fold" evidence="7">
    <location>
        <begin position="776"/>
        <end position="884"/>
    </location>
</feature>
<feature type="domain" description="Glycoside hydrolase family 2 immunoglobulin-like beta-sandwich" evidence="4">
    <location>
        <begin position="212"/>
        <end position="323"/>
    </location>
</feature>
<dbReference type="Pfam" id="PF22666">
    <property type="entry name" value="Glyco_hydro_2_N2"/>
    <property type="match status" value="1"/>
</dbReference>
<dbReference type="InterPro" id="IPR054593">
    <property type="entry name" value="Beta-mannosidase-like_N2"/>
</dbReference>
<reference evidence="9 10" key="2">
    <citation type="journal article" date="2012" name="Stand. Genomic Sci.">
        <title>Complete genome sequence of the aquatic bacterium Runella slithyformis type strain (LSU 4(T)).</title>
        <authorList>
            <person name="Copeland A."/>
            <person name="Zhang X."/>
            <person name="Misra M."/>
            <person name="Lapidus A."/>
            <person name="Nolan M."/>
            <person name="Lucas S."/>
            <person name="Deshpande S."/>
            <person name="Cheng J.F."/>
            <person name="Tapia R."/>
            <person name="Goodwin L.A."/>
            <person name="Pitluck S."/>
            <person name="Liolios K."/>
            <person name="Pagani I."/>
            <person name="Ivanova N."/>
            <person name="Mikhailova N."/>
            <person name="Pati A."/>
            <person name="Chen A."/>
            <person name="Palaniappan K."/>
            <person name="Land M."/>
            <person name="Hauser L."/>
            <person name="Pan C."/>
            <person name="Jeffries C.D."/>
            <person name="Detter J.C."/>
            <person name="Brambilla E.M."/>
            <person name="Rohde M."/>
            <person name="Djao O.D."/>
            <person name="Goker M."/>
            <person name="Sikorski J."/>
            <person name="Tindall B.J."/>
            <person name="Woyke T."/>
            <person name="Bristow J."/>
            <person name="Eisen J.A."/>
            <person name="Markowitz V."/>
            <person name="Hugenholtz P."/>
            <person name="Kyrpides N.C."/>
            <person name="Klenk H.P."/>
            <person name="Mavromatis K."/>
        </authorList>
    </citation>
    <scope>NUCLEOTIDE SEQUENCE [LARGE SCALE GENOMIC DNA]</scope>
    <source>
        <strain evidence="10">ATCC 29530 / DSM 19594 / LMG 11500 / NCIMB 11436 / LSU 4</strain>
    </source>
</reference>
<feature type="domain" description="Beta-mannosidase-like galactose-binding" evidence="8">
    <location>
        <begin position="59"/>
        <end position="173"/>
    </location>
</feature>
<protein>
    <submittedName>
        <fullName evidence="9">Mannosylglycoprotein endo-beta-mannosidase</fullName>
        <ecNumber evidence="9">3.2.1.152</ecNumber>
    </submittedName>
</protein>
<dbReference type="Pfam" id="PF17786">
    <property type="entry name" value="Mannosidase_ig"/>
    <property type="match status" value="1"/>
</dbReference>
<dbReference type="InterPro" id="IPR006102">
    <property type="entry name" value="Ig-like_GH2"/>
</dbReference>
<evidence type="ECO:0000313" key="10">
    <source>
        <dbReference type="Proteomes" id="UP000000493"/>
    </source>
</evidence>
<evidence type="ECO:0000256" key="2">
    <source>
        <dbReference type="ARBA" id="ARBA00022801"/>
    </source>
</evidence>
<dbReference type="Pfam" id="PF02836">
    <property type="entry name" value="Glyco_hydro_2_C"/>
    <property type="match status" value="1"/>
</dbReference>
<dbReference type="Gene3D" id="2.60.40.10">
    <property type="entry name" value="Immunoglobulins"/>
    <property type="match status" value="3"/>
</dbReference>
<dbReference type="AlphaFoldDB" id="A0A7U3ZL46"/>
<evidence type="ECO:0000259" key="4">
    <source>
        <dbReference type="Pfam" id="PF00703"/>
    </source>
</evidence>
<organism evidence="9 10">
    <name type="scientific">Runella slithyformis (strain ATCC 29530 / DSM 19594 / LMG 11500 / NCIMB 11436 / LSU 4)</name>
    <dbReference type="NCBI Taxonomy" id="761193"/>
    <lineage>
        <taxon>Bacteria</taxon>
        <taxon>Pseudomonadati</taxon>
        <taxon>Bacteroidota</taxon>
        <taxon>Cytophagia</taxon>
        <taxon>Cytophagales</taxon>
        <taxon>Spirosomataceae</taxon>
        <taxon>Runella</taxon>
    </lineage>
</organism>
<dbReference type="InterPro" id="IPR043534">
    <property type="entry name" value="EBDG/EBM"/>
</dbReference>
<dbReference type="PANTHER" id="PTHR43536">
    <property type="entry name" value="MANNOSYLGLYCOPROTEIN ENDO-BETA-MANNOSIDASE"/>
    <property type="match status" value="1"/>
</dbReference>
<keyword evidence="2 9" id="KW-0378">Hydrolase</keyword>
<dbReference type="GO" id="GO:0033947">
    <property type="term" value="F:mannosylglycoprotein endo-beta-mannosidase activity"/>
    <property type="evidence" value="ECO:0007669"/>
    <property type="project" value="UniProtKB-EC"/>
</dbReference>
<dbReference type="SUPFAM" id="SSF49785">
    <property type="entry name" value="Galactose-binding domain-like"/>
    <property type="match status" value="1"/>
</dbReference>
<dbReference type="RefSeq" id="WP_013928474.1">
    <property type="nucleotide sequence ID" value="NC_015703.1"/>
</dbReference>
<evidence type="ECO:0000256" key="3">
    <source>
        <dbReference type="ARBA" id="ARBA00023295"/>
    </source>
</evidence>
<dbReference type="InterPro" id="IPR041447">
    <property type="entry name" value="Mannosidase_ig"/>
</dbReference>
<accession>A0A7U3ZL46</accession>
<evidence type="ECO:0000259" key="6">
    <source>
        <dbReference type="Pfam" id="PF17786"/>
    </source>
</evidence>
<dbReference type="InterPro" id="IPR008979">
    <property type="entry name" value="Galactose-bd-like_sf"/>
</dbReference>
<dbReference type="InterPro" id="IPR036156">
    <property type="entry name" value="Beta-gal/glucu_dom_sf"/>
</dbReference>
<dbReference type="SUPFAM" id="SSF49303">
    <property type="entry name" value="beta-Galactosidase/glucuronidase domain"/>
    <property type="match status" value="3"/>
</dbReference>
<dbReference type="InterPro" id="IPR017853">
    <property type="entry name" value="GH"/>
</dbReference>
<dbReference type="Proteomes" id="UP000000493">
    <property type="component" value="Chromosome"/>
</dbReference>
<name>A0A7U3ZL46_RUNSL</name>
<feature type="domain" description="Mannosidase Ig/CBM-like" evidence="6">
    <location>
        <begin position="683"/>
        <end position="762"/>
    </location>
</feature>
<evidence type="ECO:0000259" key="7">
    <source>
        <dbReference type="Pfam" id="PF18368"/>
    </source>
</evidence>
<dbReference type="SUPFAM" id="SSF51445">
    <property type="entry name" value="(Trans)glycosidases"/>
    <property type="match status" value="1"/>
</dbReference>
<reference evidence="10" key="1">
    <citation type="submission" date="2011-06" db="EMBL/GenBank/DDBJ databases">
        <title>The complete genome of chromosome of Runella slithyformis DSM 19594.</title>
        <authorList>
            <consortium name="US DOE Joint Genome Institute (JGI-PGF)"/>
            <person name="Lucas S."/>
            <person name="Han J."/>
            <person name="Lapidus A."/>
            <person name="Bruce D."/>
            <person name="Goodwin L."/>
            <person name="Pitluck S."/>
            <person name="Peters L."/>
            <person name="Kyrpides N."/>
            <person name="Mavromatis K."/>
            <person name="Ivanova N."/>
            <person name="Ovchinnikova G."/>
            <person name="Zhang X."/>
            <person name="Misra M."/>
            <person name="Detter J.C."/>
            <person name="Tapia R."/>
            <person name="Han C."/>
            <person name="Land M."/>
            <person name="Hauser L."/>
            <person name="Markowitz V."/>
            <person name="Cheng J.-F."/>
            <person name="Hugenholtz P."/>
            <person name="Woyke T."/>
            <person name="Wu D."/>
            <person name="Tindall B."/>
            <person name="Faehrich R."/>
            <person name="Brambilla E."/>
            <person name="Klenk H.-P."/>
            <person name="Eisen J.A."/>
        </authorList>
    </citation>
    <scope>NUCLEOTIDE SEQUENCE [LARGE SCALE GENOMIC DNA]</scope>
    <source>
        <strain evidence="10">ATCC 29530 / DSM 19594 / LMG 11500 / NCIMB 11436 / LSU 4</strain>
    </source>
</reference>
<keyword evidence="10" id="KW-1185">Reference proteome</keyword>
<evidence type="ECO:0000259" key="5">
    <source>
        <dbReference type="Pfam" id="PF02836"/>
    </source>
</evidence>
<evidence type="ECO:0000259" key="8">
    <source>
        <dbReference type="Pfam" id="PF22666"/>
    </source>
</evidence>
<dbReference type="Gene3D" id="2.60.120.260">
    <property type="entry name" value="Galactose-binding domain-like"/>
    <property type="match status" value="1"/>
</dbReference>
<proteinExistence type="inferred from homology"/>
<dbReference type="PROSITE" id="PS51257">
    <property type="entry name" value="PROKAR_LIPOPROTEIN"/>
    <property type="match status" value="1"/>
</dbReference>
<dbReference type="Pfam" id="PF18368">
    <property type="entry name" value="Ig_GlcNase"/>
    <property type="match status" value="1"/>
</dbReference>
<gene>
    <name evidence="9" type="ordered locus">Runsl_2770</name>
</gene>
<comment type="similarity">
    <text evidence="1">Belongs to the glycosyl hydrolase 2 family.</text>
</comment>
<dbReference type="InterPro" id="IPR013783">
    <property type="entry name" value="Ig-like_fold"/>
</dbReference>
<dbReference type="Pfam" id="PF00703">
    <property type="entry name" value="Glyco_hydro_2"/>
    <property type="match status" value="1"/>
</dbReference>
<keyword evidence="3 9" id="KW-0326">Glycosidase</keyword>
<dbReference type="KEGG" id="rsi:Runsl_2770"/>
<dbReference type="InterPro" id="IPR041351">
    <property type="entry name" value="Ig_GlcNase"/>
</dbReference>
<sequence>MQKIILKLSFIAVTALTLAGCGSKIKIEDRALRDGWLIAASKEVAGDAKALSENINPADKWYKATLPTTVLGALVDAGEYKDVFMGKNLEKVPRARFENNWWFRNTFTVDDFDAQKEQLRLLVEGINYRANFWVNGQQIATQDTLFGAFRQFDLDITKAAKKGENTLLVEIFPPKVRDFYMGYVDWAPTPADHFMGIYRDIRLKRSGKVSLNAPFVAPDVDTKDLTKASVTISTEVQNHGSEAKTVEVSGKIEDITFQKTVTLAPNERQEVKFTPQEFAQLNLKNPRLWWPNGLGEPALYQLELEVNEQGTVQDAQSTKFGVRKIETALNDKGVRGYKVNGREVLIKSGGWVDDLFLRYMPEKDAAQLRYVKEMNLNSLRFEGIWGNNHHLYDLCDENGILLMVGWSCQWEWPDYLGMELKIKPGDENLPINEGVDLYAVKLTPQEEILLSNYFRDQVKWLRNHPSIFTWAGGSDAMPKPSLEKMYQETLKKYDPTREFLVSSGAFVSTISGSSGMKMNGPYEYVPPVYWYEDKKLGGAYGFNSEVGPGPQIPPVESIKKMIPEADLWPADNPMWNYHSGRKDFNTMGVYLKALNNKYGTPTDLDDLAMKAQLMNYEAIRPMFEAHVINRPTATGVVQWMLNSPWPEFYWQLYDYYLMPTGAYYGTKKAGQPLNVIYDYFNRTLHVSNDTRAAIKGFQAEVKLLDQTSKVVFEQKQTVDLAENTVQKWAQLPALQGKNQVYFLSLKLKNAAGQVVADNFYWLPTKTDELDWKQYFWFYTPQKQYADFTALNTLAKVKLQTEKTVKEQGDEYEVAVKLTNPSDKVAFFIELELAKDAKSAAILPVFWTDNYVSLLPGETKTVSVKCYKKDADNKAPAVRVKGYNLESAFVMP</sequence>
<dbReference type="EC" id="3.2.1.152" evidence="9"/>
<dbReference type="EMBL" id="CP002859">
    <property type="protein sequence ID" value="AEI49165.1"/>
    <property type="molecule type" value="Genomic_DNA"/>
</dbReference>
<dbReference type="GO" id="GO:0005975">
    <property type="term" value="P:carbohydrate metabolic process"/>
    <property type="evidence" value="ECO:0007669"/>
    <property type="project" value="InterPro"/>
</dbReference>
<evidence type="ECO:0000256" key="1">
    <source>
        <dbReference type="ARBA" id="ARBA00007401"/>
    </source>
</evidence>
<dbReference type="Gene3D" id="3.20.20.80">
    <property type="entry name" value="Glycosidases"/>
    <property type="match status" value="1"/>
</dbReference>
<dbReference type="InterPro" id="IPR006103">
    <property type="entry name" value="Glyco_hydro_2_cat"/>
</dbReference>
<dbReference type="PANTHER" id="PTHR43536:SF1">
    <property type="entry name" value="MANNOSYLGLYCOPROTEIN ENDO-BETA-MANNOSIDASE"/>
    <property type="match status" value="1"/>
</dbReference>
<feature type="domain" description="Glycoside hydrolase family 2 catalytic" evidence="5">
    <location>
        <begin position="368"/>
        <end position="499"/>
    </location>
</feature>